<dbReference type="Pfam" id="PF24333">
    <property type="entry name" value="DUF7501"/>
    <property type="match status" value="1"/>
</dbReference>
<accession>A0ABD5Z1S0</accession>
<evidence type="ECO:0008006" key="4">
    <source>
        <dbReference type="Google" id="ProtNLM"/>
    </source>
</evidence>
<reference evidence="2 3" key="1">
    <citation type="journal article" date="2019" name="Int. J. Syst. Evol. Microbiol.">
        <title>The Global Catalogue of Microorganisms (GCM) 10K type strain sequencing project: providing services to taxonomists for standard genome sequencing and annotation.</title>
        <authorList>
            <consortium name="The Broad Institute Genomics Platform"/>
            <consortium name="The Broad Institute Genome Sequencing Center for Infectious Disease"/>
            <person name="Wu L."/>
            <person name="Ma J."/>
        </authorList>
    </citation>
    <scope>NUCLEOTIDE SEQUENCE [LARGE SCALE GENOMIC DNA]</scope>
    <source>
        <strain evidence="2 3">XZGYJ-43</strain>
    </source>
</reference>
<evidence type="ECO:0000256" key="1">
    <source>
        <dbReference type="SAM" id="MobiDB-lite"/>
    </source>
</evidence>
<feature type="compositionally biased region" description="Basic and acidic residues" evidence="1">
    <location>
        <begin position="49"/>
        <end position="60"/>
    </location>
</feature>
<name>A0ABD5Z1S0_9EURY</name>
<dbReference type="InterPro" id="IPR055924">
    <property type="entry name" value="DUF7501"/>
</dbReference>
<organism evidence="2 3">
    <name type="scientific">Halospeciosus flavus</name>
    <dbReference type="NCBI Taxonomy" id="3032283"/>
    <lineage>
        <taxon>Archaea</taxon>
        <taxon>Methanobacteriati</taxon>
        <taxon>Methanobacteriota</taxon>
        <taxon>Stenosarchaea group</taxon>
        <taxon>Halobacteria</taxon>
        <taxon>Halobacteriales</taxon>
        <taxon>Halobacteriaceae</taxon>
        <taxon>Halospeciosus</taxon>
    </lineage>
</organism>
<gene>
    <name evidence="2" type="ORF">ACFQJ9_06780</name>
</gene>
<protein>
    <recommendedName>
        <fullName evidence="4">Small CPxCG-related zinc finger protein</fullName>
    </recommendedName>
</protein>
<sequence>MSDREERGEDVAHPFDRSACPFCGESLDARGTGFLEHLRENPECRRELDSWRDRRGHLDDSDADTDAGDDE</sequence>
<keyword evidence="3" id="KW-1185">Reference proteome</keyword>
<feature type="region of interest" description="Disordered" evidence="1">
    <location>
        <begin position="49"/>
        <end position="71"/>
    </location>
</feature>
<dbReference type="Proteomes" id="UP001596447">
    <property type="component" value="Unassembled WGS sequence"/>
</dbReference>
<evidence type="ECO:0000313" key="3">
    <source>
        <dbReference type="Proteomes" id="UP001596447"/>
    </source>
</evidence>
<dbReference type="RefSeq" id="WP_279529066.1">
    <property type="nucleotide sequence ID" value="NZ_CP122312.1"/>
</dbReference>
<proteinExistence type="predicted"/>
<evidence type="ECO:0000313" key="2">
    <source>
        <dbReference type="EMBL" id="MFC7199121.1"/>
    </source>
</evidence>
<dbReference type="AlphaFoldDB" id="A0ABD5Z1S0"/>
<feature type="compositionally biased region" description="Acidic residues" evidence="1">
    <location>
        <begin position="61"/>
        <end position="71"/>
    </location>
</feature>
<dbReference type="EMBL" id="JBHTAR010000011">
    <property type="protein sequence ID" value="MFC7199121.1"/>
    <property type="molecule type" value="Genomic_DNA"/>
</dbReference>
<comment type="caution">
    <text evidence="2">The sequence shown here is derived from an EMBL/GenBank/DDBJ whole genome shotgun (WGS) entry which is preliminary data.</text>
</comment>